<reference evidence="12 13" key="1">
    <citation type="submission" date="2019-04" db="EMBL/GenBank/DDBJ databases">
        <title>Alteromonas portus sp. nov., an alginate lyase-excreting marine bacterium.</title>
        <authorList>
            <person name="Huang H."/>
            <person name="Mo K."/>
            <person name="Bao S."/>
        </authorList>
    </citation>
    <scope>NUCLEOTIDE SEQUENCE [LARGE SCALE GENOMIC DNA]</scope>
    <source>
        <strain evidence="12 13">HB161718</strain>
    </source>
</reference>
<feature type="domain" description="TonB-dependent receptor-like beta-barrel" evidence="10">
    <location>
        <begin position="378"/>
        <end position="937"/>
    </location>
</feature>
<dbReference type="InterPro" id="IPR036942">
    <property type="entry name" value="Beta-barrel_TonB_sf"/>
</dbReference>
<dbReference type="InterPro" id="IPR012910">
    <property type="entry name" value="Plug_dom"/>
</dbReference>
<evidence type="ECO:0000313" key="13">
    <source>
        <dbReference type="Proteomes" id="UP000305471"/>
    </source>
</evidence>
<keyword evidence="7 8" id="KW-0998">Cell outer membrane</keyword>
<proteinExistence type="inferred from homology"/>
<name>A0A4U0ZG45_9ALTE</name>
<dbReference type="EMBL" id="SWCO01000004">
    <property type="protein sequence ID" value="TKB03637.1"/>
    <property type="molecule type" value="Genomic_DNA"/>
</dbReference>
<evidence type="ECO:0000256" key="2">
    <source>
        <dbReference type="ARBA" id="ARBA00022448"/>
    </source>
</evidence>
<comment type="subcellular location">
    <subcellularLocation>
        <location evidence="1 8">Cell outer membrane</location>
        <topology evidence="1 8">Multi-pass membrane protein</topology>
    </subcellularLocation>
</comment>
<gene>
    <name evidence="12" type="ORF">E5672_07740</name>
</gene>
<dbReference type="Pfam" id="PF00593">
    <property type="entry name" value="TonB_dep_Rec_b-barrel"/>
    <property type="match status" value="1"/>
</dbReference>
<dbReference type="PANTHER" id="PTHR47234">
    <property type="match status" value="1"/>
</dbReference>
<protein>
    <submittedName>
        <fullName evidence="12">TonB-dependent receptor</fullName>
    </submittedName>
</protein>
<evidence type="ECO:0000256" key="4">
    <source>
        <dbReference type="ARBA" id="ARBA00022692"/>
    </source>
</evidence>
<comment type="caution">
    <text evidence="12">The sequence shown here is derived from an EMBL/GenBank/DDBJ whole genome shotgun (WGS) entry which is preliminary data.</text>
</comment>
<comment type="similarity">
    <text evidence="8 9">Belongs to the TonB-dependent receptor family.</text>
</comment>
<evidence type="ECO:0000256" key="1">
    <source>
        <dbReference type="ARBA" id="ARBA00004571"/>
    </source>
</evidence>
<dbReference type="GO" id="GO:0009279">
    <property type="term" value="C:cell outer membrane"/>
    <property type="evidence" value="ECO:0007669"/>
    <property type="project" value="UniProtKB-SubCell"/>
</dbReference>
<evidence type="ECO:0000259" key="11">
    <source>
        <dbReference type="Pfam" id="PF07715"/>
    </source>
</evidence>
<dbReference type="InterPro" id="IPR000531">
    <property type="entry name" value="Beta-barrel_TonB"/>
</dbReference>
<evidence type="ECO:0000259" key="10">
    <source>
        <dbReference type="Pfam" id="PF00593"/>
    </source>
</evidence>
<accession>A0A4U0ZG45</accession>
<dbReference type="InterPro" id="IPR037066">
    <property type="entry name" value="Plug_dom_sf"/>
</dbReference>
<feature type="domain" description="TonB-dependent receptor plug" evidence="11">
    <location>
        <begin position="58"/>
        <end position="174"/>
    </location>
</feature>
<dbReference type="AlphaFoldDB" id="A0A4U0ZG45"/>
<keyword evidence="13" id="KW-1185">Reference proteome</keyword>
<keyword evidence="6 8" id="KW-0472">Membrane</keyword>
<dbReference type="RefSeq" id="WP_136781674.1">
    <property type="nucleotide sequence ID" value="NZ_SWCO01000004.1"/>
</dbReference>
<organism evidence="12 13">
    <name type="scientific">Alteromonas portus</name>
    <dbReference type="NCBI Taxonomy" id="2565549"/>
    <lineage>
        <taxon>Bacteria</taxon>
        <taxon>Pseudomonadati</taxon>
        <taxon>Pseudomonadota</taxon>
        <taxon>Gammaproteobacteria</taxon>
        <taxon>Alteromonadales</taxon>
        <taxon>Alteromonadaceae</taxon>
        <taxon>Alteromonas/Salinimonas group</taxon>
        <taxon>Alteromonas</taxon>
    </lineage>
</organism>
<evidence type="ECO:0000256" key="5">
    <source>
        <dbReference type="ARBA" id="ARBA00023077"/>
    </source>
</evidence>
<dbReference type="OrthoDB" id="176248at2"/>
<evidence type="ECO:0000256" key="6">
    <source>
        <dbReference type="ARBA" id="ARBA00023136"/>
    </source>
</evidence>
<dbReference type="PROSITE" id="PS52016">
    <property type="entry name" value="TONB_DEPENDENT_REC_3"/>
    <property type="match status" value="1"/>
</dbReference>
<keyword evidence="2 8" id="KW-0813">Transport</keyword>
<keyword evidence="5 9" id="KW-0798">TonB box</keyword>
<evidence type="ECO:0000256" key="3">
    <source>
        <dbReference type="ARBA" id="ARBA00022452"/>
    </source>
</evidence>
<keyword evidence="12" id="KW-0675">Receptor</keyword>
<dbReference type="SUPFAM" id="SSF56935">
    <property type="entry name" value="Porins"/>
    <property type="match status" value="1"/>
</dbReference>
<keyword evidence="4 8" id="KW-0812">Transmembrane</keyword>
<evidence type="ECO:0000256" key="8">
    <source>
        <dbReference type="PROSITE-ProRule" id="PRU01360"/>
    </source>
</evidence>
<evidence type="ECO:0000256" key="9">
    <source>
        <dbReference type="RuleBase" id="RU003357"/>
    </source>
</evidence>
<dbReference type="PANTHER" id="PTHR47234:SF2">
    <property type="entry name" value="TONB-DEPENDENT RECEPTOR"/>
    <property type="match status" value="1"/>
</dbReference>
<keyword evidence="3 8" id="KW-1134">Transmembrane beta strand</keyword>
<dbReference type="Pfam" id="PF07715">
    <property type="entry name" value="Plug"/>
    <property type="match status" value="1"/>
</dbReference>
<dbReference type="Proteomes" id="UP000305471">
    <property type="component" value="Unassembled WGS sequence"/>
</dbReference>
<dbReference type="Gene3D" id="2.40.170.20">
    <property type="entry name" value="TonB-dependent receptor, beta-barrel domain"/>
    <property type="match status" value="1"/>
</dbReference>
<evidence type="ECO:0000313" key="12">
    <source>
        <dbReference type="EMBL" id="TKB03637.1"/>
    </source>
</evidence>
<dbReference type="Gene3D" id="2.170.130.10">
    <property type="entry name" value="TonB-dependent receptor, plug domain"/>
    <property type="match status" value="1"/>
</dbReference>
<evidence type="ECO:0000256" key="7">
    <source>
        <dbReference type="ARBA" id="ARBA00023237"/>
    </source>
</evidence>
<dbReference type="InterPro" id="IPR039426">
    <property type="entry name" value="TonB-dep_rcpt-like"/>
</dbReference>
<sequence length="977" mass="106759">MENRNTLNRLSQGIIIALGLGGASFVAAQEEADNSAEPVEQISVVGSRIRTDSFANDTPIDIISVEDAEGEGLKTLGELLRTSTAAAGSSQITAALTVGYVTDGGTGAETVGLRGLGANRTLILLNGRRAGPAGTRGAVSSFDLNSLPLSAIERVEILKDGASALYGSDAVAGVINIITKKGDEKTVNVDISQPMESGGEDRRINISFGEEYAEGSFRVTADYRKVSMLRRGDRDYFNCTERLQFAADGSRADPIDPRTGDYHCSETGYGLWLYGGVSSAYGGSLQAAYDYDNFFANNGYESINDANVGFTTPEGWYPVSFNDDYASEGWWDLNHPFLAAQTVVPETQNASLYATGEYNLTDDVVIYGEFIHSRRTTKTDDYRQFWTADVGTLSTDVLDGFDGDGFIFPVALTDHFSSEIQVDYTRGVVGATGDIGFWTWDLSYQYSHNDGKYEQDIIYYDAMLMAQINAATGGSCSGEVTEYSGNTCVDIPWTDPEFLYGNRTPAQESFLFGRDYGQTTYDQQTLEGYVTGDLFTLPAGEVGAAFGFQIQKDEIEDTPGENTLNGNSWGLSGAGITAGDQLTKAIYAEVKVPLLEDVTGFERLDLTASGRWNDVDTYGSDTTFKLGLNWSIVDGVSVRASRGTSFRAPALYELYLAEQTGFAGQLAIDPCLDYVNQFNAGAISDTVFANCQAEGIPADYEQGGSSALLVTSGGVGRLEAETSVAEGIGLVLTSPEDTYAFSIDYFNIEISNEIDNLGGGDIVSRCYNSIDFANEPLCDLFTRRDGSDANDFGIDQVNGGYVNISYQRVRGVDYNFTYDEEFDWGNVRFRVEHTMQIEKFGLLFEDSPYNNEVGENGVPKHVGVARLTYGKDDWSVTWTASYFDSTNDYEYYSSETNTTTLNGETVTFIDETKWTTYHALSGSFVYEDFDFTVGVANMFDKEPPQLSRSGFELGNSALFSQYDFIGRRVFANVKYNF</sequence>